<feature type="transmembrane region" description="Helical" evidence="1">
    <location>
        <begin position="82"/>
        <end position="101"/>
    </location>
</feature>
<reference evidence="2 3" key="1">
    <citation type="submission" date="2024-04" db="EMBL/GenBank/DDBJ databases">
        <title>Draft genome sequence of Sessilibacter corallicola NBRC 116591.</title>
        <authorList>
            <person name="Miyakawa T."/>
            <person name="Kusuya Y."/>
            <person name="Miura T."/>
        </authorList>
    </citation>
    <scope>NUCLEOTIDE SEQUENCE [LARGE SCALE GENOMIC DNA]</scope>
    <source>
        <strain evidence="2 3">KU-00831-HH</strain>
    </source>
</reference>
<feature type="transmembrane region" description="Helical" evidence="1">
    <location>
        <begin position="6"/>
        <end position="28"/>
    </location>
</feature>
<evidence type="ECO:0000313" key="2">
    <source>
        <dbReference type="EMBL" id="GAA6168159.1"/>
    </source>
</evidence>
<evidence type="ECO:0000313" key="3">
    <source>
        <dbReference type="Proteomes" id="UP001465153"/>
    </source>
</evidence>
<gene>
    <name evidence="2" type="ORF">NBRC116591_19700</name>
</gene>
<dbReference type="Proteomes" id="UP001465153">
    <property type="component" value="Unassembled WGS sequence"/>
</dbReference>
<organism evidence="2 3">
    <name type="scientific">Sessilibacter corallicola</name>
    <dbReference type="NCBI Taxonomy" id="2904075"/>
    <lineage>
        <taxon>Bacteria</taxon>
        <taxon>Pseudomonadati</taxon>
        <taxon>Pseudomonadota</taxon>
        <taxon>Gammaproteobacteria</taxon>
        <taxon>Cellvibrionales</taxon>
        <taxon>Cellvibrionaceae</taxon>
        <taxon>Sessilibacter</taxon>
    </lineage>
</organism>
<feature type="transmembrane region" description="Helical" evidence="1">
    <location>
        <begin position="137"/>
        <end position="156"/>
    </location>
</feature>
<proteinExistence type="predicted"/>
<keyword evidence="3" id="KW-1185">Reference proteome</keyword>
<name>A0ABQ0A940_9GAMM</name>
<feature type="transmembrane region" description="Helical" evidence="1">
    <location>
        <begin position="113"/>
        <end position="131"/>
    </location>
</feature>
<comment type="caution">
    <text evidence="2">The sequence shown here is derived from an EMBL/GenBank/DDBJ whole genome shotgun (WGS) entry which is preliminary data.</text>
</comment>
<keyword evidence="1" id="KW-1133">Transmembrane helix</keyword>
<dbReference type="EMBL" id="BAABWN010000006">
    <property type="protein sequence ID" value="GAA6168159.1"/>
    <property type="molecule type" value="Genomic_DNA"/>
</dbReference>
<evidence type="ECO:0000256" key="1">
    <source>
        <dbReference type="SAM" id="Phobius"/>
    </source>
</evidence>
<keyword evidence="1" id="KW-0472">Membrane</keyword>
<dbReference type="RefSeq" id="WP_353302836.1">
    <property type="nucleotide sequence ID" value="NZ_BAABWN010000006.1"/>
</dbReference>
<sequence>MDILLILVIVALILGFFLLGVPISIVHYTELEKDDNHPVNITRKYTDNIGWRSAQRQFLAPFYSWTSLCLLVPGSVQHPIEYYVIIFMVFLASLYWFWHCFKDFFFSSSLMRDNPLVILFILIAILIPYALDFLGSFVAIFLGMIMCIWWGGRLFMYKAIANQAIQKTE</sequence>
<keyword evidence="1" id="KW-0812">Transmembrane</keyword>
<protein>
    <submittedName>
        <fullName evidence="2">Uncharacterized protein</fullName>
    </submittedName>
</protein>
<accession>A0ABQ0A940</accession>